<proteinExistence type="predicted"/>
<keyword evidence="1" id="KW-1133">Transmembrane helix</keyword>
<keyword evidence="3" id="KW-1185">Reference proteome</keyword>
<sequence>MPVGRKWLGLLAGGRVLFGWRSLDLLILVPLLARLDLLVVICRCGLLALRRLSGRLFGRCRFDLLLLVALLPARFLLFGRGGLFGWRCFDLLLVALLPARFLLFSRGGLFGRG</sequence>
<feature type="transmembrane region" description="Helical" evidence="1">
    <location>
        <begin position="84"/>
        <end position="103"/>
    </location>
</feature>
<keyword evidence="1" id="KW-0472">Membrane</keyword>
<feature type="transmembrane region" description="Helical" evidence="1">
    <location>
        <begin position="25"/>
        <end position="49"/>
    </location>
</feature>
<name>A0A1R3V9K8_9HYPH</name>
<accession>A0A1R3V9K8</accession>
<dbReference type="Proteomes" id="UP000188388">
    <property type="component" value="Unassembled WGS sequence"/>
</dbReference>
<protein>
    <submittedName>
        <fullName evidence="2">Uncharacterized protein</fullName>
    </submittedName>
</protein>
<feature type="transmembrane region" description="Helical" evidence="1">
    <location>
        <begin position="61"/>
        <end position="78"/>
    </location>
</feature>
<gene>
    <name evidence="2" type="ORF">BQ8794_30006</name>
</gene>
<organism evidence="2 3">
    <name type="scientific">Mesorhizobium prunaredense</name>
    <dbReference type="NCBI Taxonomy" id="1631249"/>
    <lineage>
        <taxon>Bacteria</taxon>
        <taxon>Pseudomonadati</taxon>
        <taxon>Pseudomonadota</taxon>
        <taxon>Alphaproteobacteria</taxon>
        <taxon>Hyphomicrobiales</taxon>
        <taxon>Phyllobacteriaceae</taxon>
        <taxon>Mesorhizobium</taxon>
    </lineage>
</organism>
<evidence type="ECO:0000313" key="3">
    <source>
        <dbReference type="Proteomes" id="UP000188388"/>
    </source>
</evidence>
<reference evidence="3" key="1">
    <citation type="submission" date="2017-01" db="EMBL/GenBank/DDBJ databases">
        <authorList>
            <person name="Brunel B."/>
        </authorList>
    </citation>
    <scope>NUCLEOTIDE SEQUENCE [LARGE SCALE GENOMIC DNA]</scope>
</reference>
<evidence type="ECO:0000313" key="2">
    <source>
        <dbReference type="EMBL" id="SIT56557.1"/>
    </source>
</evidence>
<dbReference type="EMBL" id="FTPD01000023">
    <property type="protein sequence ID" value="SIT56557.1"/>
    <property type="molecule type" value="Genomic_DNA"/>
</dbReference>
<keyword evidence="1" id="KW-0812">Transmembrane</keyword>
<evidence type="ECO:0000256" key="1">
    <source>
        <dbReference type="SAM" id="Phobius"/>
    </source>
</evidence>
<dbReference type="AlphaFoldDB" id="A0A1R3V9K8"/>